<evidence type="ECO:0000313" key="1">
    <source>
        <dbReference type="EMBL" id="SHJ90268.1"/>
    </source>
</evidence>
<protein>
    <submittedName>
        <fullName evidence="1">Uncharacterized protein</fullName>
    </submittedName>
</protein>
<keyword evidence="2" id="KW-1185">Reference proteome</keyword>
<reference evidence="1 2" key="1">
    <citation type="submission" date="2016-11" db="EMBL/GenBank/DDBJ databases">
        <authorList>
            <person name="Varghese N."/>
            <person name="Submissions S."/>
        </authorList>
    </citation>
    <scope>NUCLEOTIDE SEQUENCE [LARGE SCALE GENOMIC DNA]</scope>
    <source>
        <strain evidence="1 2">DSM 15287</strain>
    </source>
</reference>
<dbReference type="AlphaFoldDB" id="A0A1M6N3P4"/>
<dbReference type="OrthoDB" id="1807089at2"/>
<proteinExistence type="predicted"/>
<sequence>MYQQANPFLQHAINHGQSLIAEMNKARSLSQDIVSACDSAMMSMNAGNTQNAINSVQSIRNMATQVAQSTQIFNQAINKRLDMSSYMLNHIQQKIGELSGAIQSLKASTAHSQSMNWGQYSNQYGHSSAHQMMPGQFGSSMPQQ</sequence>
<dbReference type="Proteomes" id="UP000322917">
    <property type="component" value="Unassembled WGS sequence"/>
</dbReference>
<accession>A0A1M6N3P4</accession>
<name>A0A1M6N3P4_9FIRM</name>
<organism evidence="1 2">
    <name type="scientific">Propionispora hippei DSM 15287</name>
    <dbReference type="NCBI Taxonomy" id="1123003"/>
    <lineage>
        <taxon>Bacteria</taxon>
        <taxon>Bacillati</taxon>
        <taxon>Bacillota</taxon>
        <taxon>Negativicutes</taxon>
        <taxon>Selenomonadales</taxon>
        <taxon>Sporomusaceae</taxon>
        <taxon>Propionispora</taxon>
    </lineage>
</organism>
<evidence type="ECO:0000313" key="2">
    <source>
        <dbReference type="Proteomes" id="UP000322917"/>
    </source>
</evidence>
<gene>
    <name evidence="1" type="ORF">SAMN02745170_03650</name>
</gene>
<dbReference type="EMBL" id="FQZD01000048">
    <property type="protein sequence ID" value="SHJ90268.1"/>
    <property type="molecule type" value="Genomic_DNA"/>
</dbReference>
<dbReference type="RefSeq" id="WP_149736204.1">
    <property type="nucleotide sequence ID" value="NZ_FQZD01000048.1"/>
</dbReference>